<dbReference type="InterPro" id="IPR038390">
    <property type="entry name" value="Metal_Tscrpt_repr_sf"/>
</dbReference>
<dbReference type="AlphaFoldDB" id="A0A3E2B707"/>
<reference evidence="1 2" key="1">
    <citation type="submission" date="2018-07" db="EMBL/GenBank/DDBJ databases">
        <title>GABA Modulating Bacteria of the Human Gut Microbiota.</title>
        <authorList>
            <person name="Strandwitz P."/>
            <person name="Kim K.H."/>
            <person name="Terekhova D."/>
            <person name="Liu J.K."/>
            <person name="Sharma A."/>
            <person name="Levering J."/>
            <person name="Mcdonald D."/>
            <person name="Dietrich D."/>
            <person name="Ramadhar T.R."/>
            <person name="Lekbua A."/>
            <person name="Mroue N."/>
            <person name="Liston C."/>
            <person name="Stewart E.J."/>
            <person name="Dubin M.J."/>
            <person name="Zengler K."/>
            <person name="Knight R."/>
            <person name="Gilbert J.A."/>
            <person name="Clardy J."/>
            <person name="Lewis K."/>
        </authorList>
    </citation>
    <scope>NUCLEOTIDE SEQUENCE [LARGE SCALE GENOMIC DNA]</scope>
    <source>
        <strain evidence="1 2">KLE1738</strain>
    </source>
</reference>
<keyword evidence="2" id="KW-1185">Reference proteome</keyword>
<accession>A0A3E2B707</accession>
<dbReference type="GeneID" id="97994327"/>
<dbReference type="Proteomes" id="UP000260649">
    <property type="component" value="Unassembled WGS sequence"/>
</dbReference>
<dbReference type="GO" id="GO:0046872">
    <property type="term" value="F:metal ion binding"/>
    <property type="evidence" value="ECO:0007669"/>
    <property type="project" value="InterPro"/>
</dbReference>
<dbReference type="InterPro" id="IPR003735">
    <property type="entry name" value="Metal_Tscrpt_repr"/>
</dbReference>
<comment type="caution">
    <text evidence="1">The sequence shown here is derived from an EMBL/GenBank/DDBJ whole genome shotgun (WGS) entry which is preliminary data.</text>
</comment>
<dbReference type="RefSeq" id="WP_117141493.1">
    <property type="nucleotide sequence ID" value="NZ_CAKXKJ010000012.1"/>
</dbReference>
<dbReference type="OrthoDB" id="9811244at2"/>
<dbReference type="PANTHER" id="PTHR33677">
    <property type="entry name" value="TRANSCRIPTIONAL REPRESSOR FRMR-RELATED"/>
    <property type="match status" value="1"/>
</dbReference>
<dbReference type="EMBL" id="QQRQ01000001">
    <property type="protein sequence ID" value="RFT07756.1"/>
    <property type="molecule type" value="Genomic_DNA"/>
</dbReference>
<dbReference type="GO" id="GO:0045892">
    <property type="term" value="P:negative regulation of DNA-templated transcription"/>
    <property type="evidence" value="ECO:0007669"/>
    <property type="project" value="UniProtKB-ARBA"/>
</dbReference>
<organism evidence="1 2">
    <name type="scientific">Evtepia gabavorous</name>
    <dbReference type="NCBI Taxonomy" id="2211183"/>
    <lineage>
        <taxon>Bacteria</taxon>
        <taxon>Bacillati</taxon>
        <taxon>Bacillota</taxon>
        <taxon>Clostridia</taxon>
        <taxon>Eubacteriales</taxon>
        <taxon>Evtepia</taxon>
    </lineage>
</organism>
<name>A0A3E2B707_9FIRM</name>
<gene>
    <name evidence="1" type="ORF">DV520_01085</name>
</gene>
<sequence>MEDKTCCCHKTKERTEEEVKKLLNRLSRIEGQIRGIRGMVEKNAYCTDILVQSAAVSAAMNAFNRDLLANHIRTCVVTDIRDGKEDVIDELVLTLQKLMK</sequence>
<dbReference type="GO" id="GO:0003677">
    <property type="term" value="F:DNA binding"/>
    <property type="evidence" value="ECO:0007669"/>
    <property type="project" value="InterPro"/>
</dbReference>
<proteinExistence type="predicted"/>
<dbReference type="Gene3D" id="1.20.58.1000">
    <property type="entry name" value="Metal-sensitive repressor, helix protomer"/>
    <property type="match status" value="1"/>
</dbReference>
<protein>
    <submittedName>
        <fullName evidence="1">Metal-sensitive transcriptional repressor</fullName>
    </submittedName>
</protein>
<dbReference type="CDD" id="cd10156">
    <property type="entry name" value="FpFrmR-Cterm-like_DUF156"/>
    <property type="match status" value="1"/>
</dbReference>
<dbReference type="Pfam" id="PF02583">
    <property type="entry name" value="Trns_repr_metal"/>
    <property type="match status" value="1"/>
</dbReference>
<evidence type="ECO:0000313" key="2">
    <source>
        <dbReference type="Proteomes" id="UP000260649"/>
    </source>
</evidence>
<dbReference type="PANTHER" id="PTHR33677:SF3">
    <property type="entry name" value="COPPER-SENSING TRANSCRIPTIONAL REPRESSOR RICR"/>
    <property type="match status" value="1"/>
</dbReference>
<evidence type="ECO:0000313" key="1">
    <source>
        <dbReference type="EMBL" id="RFT07756.1"/>
    </source>
</evidence>